<evidence type="ECO:0000313" key="1">
    <source>
        <dbReference type="EMBL" id="BCK01621.1"/>
    </source>
</evidence>
<name>A0A7M3SAK3_9FIRM</name>
<protein>
    <submittedName>
        <fullName evidence="1">Uncharacterized protein</fullName>
    </submittedName>
</protein>
<accession>A0A7M3SAK3</accession>
<reference evidence="1 2" key="1">
    <citation type="submission" date="2020-08" db="EMBL/GenBank/DDBJ databases">
        <title>Draft genome sequencing of an Anaerocolumna strain isolated from anoxic soil subjected to BSD treatment.</title>
        <authorList>
            <person name="Uek A."/>
            <person name="Tonouchi A."/>
        </authorList>
    </citation>
    <scope>NUCLEOTIDE SEQUENCE [LARGE SCALE GENOMIC DNA]</scope>
    <source>
        <strain evidence="1 2">CTTW</strain>
    </source>
</reference>
<dbReference type="AlphaFoldDB" id="A0A7M3SAK3"/>
<gene>
    <name evidence="1" type="ORF">bsdcttw_46610</name>
</gene>
<proteinExistence type="predicted"/>
<dbReference type="EMBL" id="AP023368">
    <property type="protein sequence ID" value="BCK01621.1"/>
    <property type="molecule type" value="Genomic_DNA"/>
</dbReference>
<keyword evidence="2" id="KW-1185">Reference proteome</keyword>
<evidence type="ECO:0000313" key="2">
    <source>
        <dbReference type="Proteomes" id="UP000515703"/>
    </source>
</evidence>
<reference evidence="1 2" key="2">
    <citation type="submission" date="2020-08" db="EMBL/GenBank/DDBJ databases">
        <authorList>
            <person name="Ueki A."/>
            <person name="Tonouchi A."/>
        </authorList>
    </citation>
    <scope>NUCLEOTIDE SEQUENCE [LARGE SCALE GENOMIC DNA]</scope>
    <source>
        <strain evidence="1 2">CTTW</strain>
    </source>
</reference>
<organism evidence="1 2">
    <name type="scientific">Anaerocolumna chitinilytica</name>
    <dbReference type="NCBI Taxonomy" id="1727145"/>
    <lineage>
        <taxon>Bacteria</taxon>
        <taxon>Bacillati</taxon>
        <taxon>Bacillota</taxon>
        <taxon>Clostridia</taxon>
        <taxon>Lachnospirales</taxon>
        <taxon>Lachnospiraceae</taxon>
        <taxon>Anaerocolumna</taxon>
    </lineage>
</organism>
<dbReference type="Proteomes" id="UP000515703">
    <property type="component" value="Chromosome"/>
</dbReference>
<dbReference type="RefSeq" id="WP_185257166.1">
    <property type="nucleotide sequence ID" value="NZ_AP023368.1"/>
</dbReference>
<sequence>MKRSNPELRQPSELKANVRGAYGEYIKHPSKVSNVFTQKPWLGGKEEKNGIK</sequence>
<dbReference type="KEGG" id="acht:bsdcttw_46610"/>